<gene>
    <name evidence="1" type="ORF">SAMN05660330_03711</name>
</gene>
<dbReference type="AlphaFoldDB" id="A0A1H0UU23"/>
<organism evidence="1 2">
    <name type="scientific">Desulforhopalus singaporensis</name>
    <dbReference type="NCBI Taxonomy" id="91360"/>
    <lineage>
        <taxon>Bacteria</taxon>
        <taxon>Pseudomonadati</taxon>
        <taxon>Thermodesulfobacteriota</taxon>
        <taxon>Desulfobulbia</taxon>
        <taxon>Desulfobulbales</taxon>
        <taxon>Desulfocapsaceae</taxon>
        <taxon>Desulforhopalus</taxon>
    </lineage>
</organism>
<keyword evidence="2" id="KW-1185">Reference proteome</keyword>
<dbReference type="OrthoDB" id="80936at2"/>
<sequence length="74" mass="8269">MATLAELQTRLDLYKDAEIKVLEGNQSWSSPDGMTYTRANINALQRCISNLEAQIAILDGSDYMAEPFVFGGRR</sequence>
<name>A0A1H0UU23_9BACT</name>
<evidence type="ECO:0000313" key="1">
    <source>
        <dbReference type="EMBL" id="SDP69601.1"/>
    </source>
</evidence>
<protein>
    <recommendedName>
        <fullName evidence="3">GpW protein</fullName>
    </recommendedName>
</protein>
<reference evidence="1 2" key="1">
    <citation type="submission" date="2016-10" db="EMBL/GenBank/DDBJ databases">
        <authorList>
            <person name="de Groot N.N."/>
        </authorList>
    </citation>
    <scope>NUCLEOTIDE SEQUENCE [LARGE SCALE GENOMIC DNA]</scope>
    <source>
        <strain evidence="1 2">DSM 12130</strain>
    </source>
</reference>
<dbReference type="Proteomes" id="UP000199073">
    <property type="component" value="Unassembled WGS sequence"/>
</dbReference>
<accession>A0A1H0UU23</accession>
<proteinExistence type="predicted"/>
<evidence type="ECO:0000313" key="2">
    <source>
        <dbReference type="Proteomes" id="UP000199073"/>
    </source>
</evidence>
<dbReference type="EMBL" id="FNJI01000036">
    <property type="protein sequence ID" value="SDP69601.1"/>
    <property type="molecule type" value="Genomic_DNA"/>
</dbReference>
<dbReference type="STRING" id="91360.SAMN05660330_03711"/>
<dbReference type="RefSeq" id="WP_092225561.1">
    <property type="nucleotide sequence ID" value="NZ_FNJI01000036.1"/>
</dbReference>
<evidence type="ECO:0008006" key="3">
    <source>
        <dbReference type="Google" id="ProtNLM"/>
    </source>
</evidence>